<name>A0ABR0AMW7_9CRUS</name>
<organism evidence="6 7">
    <name type="scientific">Daphnia magna</name>
    <dbReference type="NCBI Taxonomy" id="35525"/>
    <lineage>
        <taxon>Eukaryota</taxon>
        <taxon>Metazoa</taxon>
        <taxon>Ecdysozoa</taxon>
        <taxon>Arthropoda</taxon>
        <taxon>Crustacea</taxon>
        <taxon>Branchiopoda</taxon>
        <taxon>Diplostraca</taxon>
        <taxon>Cladocera</taxon>
        <taxon>Anomopoda</taxon>
        <taxon>Daphniidae</taxon>
        <taxon>Daphnia</taxon>
    </lineage>
</organism>
<dbReference type="Gene3D" id="3.30.40.10">
    <property type="entry name" value="Zinc/RING finger domain, C3HC4 (zinc finger)"/>
    <property type="match status" value="1"/>
</dbReference>
<dbReference type="InterPro" id="IPR017907">
    <property type="entry name" value="Znf_RING_CS"/>
</dbReference>
<keyword evidence="7" id="KW-1185">Reference proteome</keyword>
<evidence type="ECO:0000256" key="2">
    <source>
        <dbReference type="ARBA" id="ARBA00022771"/>
    </source>
</evidence>
<dbReference type="InterPro" id="IPR027370">
    <property type="entry name" value="Znf-RING_euk"/>
</dbReference>
<protein>
    <recommendedName>
        <fullName evidence="5">RING-type domain-containing protein</fullName>
    </recommendedName>
</protein>
<keyword evidence="2 4" id="KW-0863">Zinc-finger</keyword>
<dbReference type="Proteomes" id="UP001234178">
    <property type="component" value="Unassembled WGS sequence"/>
</dbReference>
<dbReference type="EMBL" id="JAOYFB010000038">
    <property type="protein sequence ID" value="KAK4026456.1"/>
    <property type="molecule type" value="Genomic_DNA"/>
</dbReference>
<evidence type="ECO:0000256" key="1">
    <source>
        <dbReference type="ARBA" id="ARBA00022723"/>
    </source>
</evidence>
<evidence type="ECO:0000313" key="6">
    <source>
        <dbReference type="EMBL" id="KAK4026456.1"/>
    </source>
</evidence>
<keyword evidence="3" id="KW-0862">Zinc</keyword>
<evidence type="ECO:0000256" key="4">
    <source>
        <dbReference type="PROSITE-ProRule" id="PRU00175"/>
    </source>
</evidence>
<evidence type="ECO:0000313" key="7">
    <source>
        <dbReference type="Proteomes" id="UP001234178"/>
    </source>
</evidence>
<dbReference type="PROSITE" id="PS00518">
    <property type="entry name" value="ZF_RING_1"/>
    <property type="match status" value="1"/>
</dbReference>
<dbReference type="PANTHER" id="PTHR25464:SF2">
    <property type="entry name" value="RING-TYPE DOMAIN-CONTAINING PROTEIN"/>
    <property type="match status" value="1"/>
</dbReference>
<feature type="domain" description="RING-type" evidence="5">
    <location>
        <begin position="18"/>
        <end position="61"/>
    </location>
</feature>
<gene>
    <name evidence="6" type="ORF">OUZ56_015452</name>
</gene>
<dbReference type="InterPro" id="IPR001841">
    <property type="entry name" value="Znf_RING"/>
</dbReference>
<evidence type="ECO:0000256" key="3">
    <source>
        <dbReference type="ARBA" id="ARBA00022833"/>
    </source>
</evidence>
<keyword evidence="1" id="KW-0479">Metal-binding</keyword>
<proteinExistence type="predicted"/>
<dbReference type="InterPro" id="IPR013083">
    <property type="entry name" value="Znf_RING/FYVE/PHD"/>
</dbReference>
<dbReference type="PANTHER" id="PTHR25464">
    <property type="entry name" value="TRIPARTITE MOTIF-CONTAINING PROTEIN 2-LIKE PROTEIN"/>
    <property type="match status" value="1"/>
</dbReference>
<comment type="caution">
    <text evidence="6">The sequence shown here is derived from an EMBL/GenBank/DDBJ whole genome shotgun (WGS) entry which is preliminary data.</text>
</comment>
<dbReference type="SMART" id="SM00184">
    <property type="entry name" value="RING"/>
    <property type="match status" value="1"/>
</dbReference>
<dbReference type="PROSITE" id="PS50089">
    <property type="entry name" value="ZF_RING_2"/>
    <property type="match status" value="1"/>
</dbReference>
<dbReference type="SUPFAM" id="SSF57850">
    <property type="entry name" value="RING/U-box"/>
    <property type="match status" value="1"/>
</dbReference>
<reference evidence="6 7" key="1">
    <citation type="journal article" date="2023" name="Nucleic Acids Res.">
        <title>The hologenome of Daphnia magna reveals possible DNA methylation and microbiome-mediated evolution of the host genome.</title>
        <authorList>
            <person name="Chaturvedi A."/>
            <person name="Li X."/>
            <person name="Dhandapani V."/>
            <person name="Marshall H."/>
            <person name="Kissane S."/>
            <person name="Cuenca-Cambronero M."/>
            <person name="Asole G."/>
            <person name="Calvet F."/>
            <person name="Ruiz-Romero M."/>
            <person name="Marangio P."/>
            <person name="Guigo R."/>
            <person name="Rago D."/>
            <person name="Mirbahai L."/>
            <person name="Eastwood N."/>
            <person name="Colbourne J.K."/>
            <person name="Zhou J."/>
            <person name="Mallon E."/>
            <person name="Orsini L."/>
        </authorList>
    </citation>
    <scope>NUCLEOTIDE SEQUENCE [LARGE SCALE GENOMIC DNA]</scope>
    <source>
        <strain evidence="6">LRV0_1</strain>
    </source>
</reference>
<dbReference type="Pfam" id="PF13445">
    <property type="entry name" value="zf-RING_UBOX"/>
    <property type="match status" value="1"/>
</dbReference>
<sequence>MSSVVSDDDAEVIDLVTCSVCLCEFDDANRKPKFLPCGHTICRTCLAEIQRNRQIQCPLCRKVHAHSGDVANLPSNNYALRLVREKNQNKASHESLLKLQAELEEMKDRRQTNWAETIGKRTEIQSYLFLVLNSIKNAEKEIQEKLEENGRVIVELTRQCEGRYERNSSVNPPREKPRVDKTLLELQSLMSSLQLTICPEDSKETIKEKMKTSVEESKQNLTLVSSELDNLQTWKKACLTIQAYNDTNTTVSPIWDTIIEMDWTRTPTSSDDLNLLLMSYMIFSVTKPCVAQDVLTLDTVLAEAHVSTNLSESKRPSQTMNDTHGGVLPGITSRDYEYDGWSPVLVTMKINIANDFQDGLIAIGIVNVTRLYSTVAALIQLVKDIKLPFAHHLVINALALDHLKFMVNSLQSLDRL</sequence>
<evidence type="ECO:0000259" key="5">
    <source>
        <dbReference type="PROSITE" id="PS50089"/>
    </source>
</evidence>
<accession>A0ABR0AMW7</accession>